<feature type="region of interest" description="Disordered" evidence="1">
    <location>
        <begin position="215"/>
        <end position="259"/>
    </location>
</feature>
<evidence type="ECO:0000313" key="4">
    <source>
        <dbReference type="Proteomes" id="UP001589700"/>
    </source>
</evidence>
<dbReference type="RefSeq" id="WP_380023140.1">
    <property type="nucleotide sequence ID" value="NZ_JBHMDY010000004.1"/>
</dbReference>
<comment type="caution">
    <text evidence="3">The sequence shown here is derived from an EMBL/GenBank/DDBJ whole genome shotgun (WGS) entry which is preliminary data.</text>
</comment>
<dbReference type="Proteomes" id="UP001589700">
    <property type="component" value="Unassembled WGS sequence"/>
</dbReference>
<keyword evidence="4" id="KW-1185">Reference proteome</keyword>
<name>A0ABV5JN61_9ACTN</name>
<evidence type="ECO:0000259" key="2">
    <source>
        <dbReference type="Pfam" id="PF01590"/>
    </source>
</evidence>
<dbReference type="Pfam" id="PF01590">
    <property type="entry name" value="GAF"/>
    <property type="match status" value="1"/>
</dbReference>
<gene>
    <name evidence="3" type="ORF">ACFFVD_05070</name>
</gene>
<organism evidence="3 4">
    <name type="scientific">Dietzia aerolata</name>
    <dbReference type="NCBI Taxonomy" id="595984"/>
    <lineage>
        <taxon>Bacteria</taxon>
        <taxon>Bacillati</taxon>
        <taxon>Actinomycetota</taxon>
        <taxon>Actinomycetes</taxon>
        <taxon>Mycobacteriales</taxon>
        <taxon>Dietziaceae</taxon>
        <taxon>Dietzia</taxon>
    </lineage>
</organism>
<evidence type="ECO:0000313" key="3">
    <source>
        <dbReference type="EMBL" id="MFB9259167.1"/>
    </source>
</evidence>
<feature type="compositionally biased region" description="Pro residues" evidence="1">
    <location>
        <begin position="217"/>
        <end position="229"/>
    </location>
</feature>
<protein>
    <submittedName>
        <fullName evidence="3">GAF domain-containing protein</fullName>
    </submittedName>
</protein>
<sequence length="379" mass="40211">MSLHQALRFSDPTAFAARTIEAHEIALSGGRAPDLDSRVLRAWRRSGDAGISPDQQTPCSVLSREEMVAARERSPLSPVAAEVVDSVADTSAAGRHLVVVADNHGRVLWRAGSGQALRRADSIAFAEGADWSERGIGANGISLALEAGALTHATAGEHFVRAHHGWTCTAAPIRDPRGQIVGVLDVSHPVRLASAETAALVRCGARLAESLLAALPAPSPSGSPSPSSPSPTGADHEDPSATINPGYDDNATHPDAGTNPVTSIRLLGWKPAIVRADGTSISLSPRRAELVALLASRDAWSARALAETLYDDPAATTTVRGEVRRLRQVTGLSIESQPYSLCPRERDRVDYLRVEHPDDLLRLLPDSEIPAIVDLRYGI</sequence>
<dbReference type="SUPFAM" id="SSF55781">
    <property type="entry name" value="GAF domain-like"/>
    <property type="match status" value="1"/>
</dbReference>
<accession>A0ABV5JN61</accession>
<dbReference type="InterPro" id="IPR003018">
    <property type="entry name" value="GAF"/>
</dbReference>
<evidence type="ECO:0000256" key="1">
    <source>
        <dbReference type="SAM" id="MobiDB-lite"/>
    </source>
</evidence>
<dbReference type="InterPro" id="IPR029016">
    <property type="entry name" value="GAF-like_dom_sf"/>
</dbReference>
<proteinExistence type="predicted"/>
<reference evidence="3 4" key="1">
    <citation type="submission" date="2024-09" db="EMBL/GenBank/DDBJ databases">
        <authorList>
            <person name="Sun Q."/>
            <person name="Mori K."/>
        </authorList>
    </citation>
    <scope>NUCLEOTIDE SEQUENCE [LARGE SCALE GENOMIC DNA]</scope>
    <source>
        <strain evidence="3 4">CCM 7659</strain>
    </source>
</reference>
<feature type="domain" description="GAF" evidence="2">
    <location>
        <begin position="78"/>
        <end position="208"/>
    </location>
</feature>
<dbReference type="Gene3D" id="3.30.450.40">
    <property type="match status" value="1"/>
</dbReference>
<dbReference type="EMBL" id="JBHMDY010000004">
    <property type="protein sequence ID" value="MFB9259167.1"/>
    <property type="molecule type" value="Genomic_DNA"/>
</dbReference>